<keyword evidence="1" id="KW-0812">Transmembrane</keyword>
<evidence type="ECO:0000313" key="3">
    <source>
        <dbReference type="Proteomes" id="UP000006843"/>
    </source>
</evidence>
<proteinExistence type="predicted"/>
<dbReference type="KEGG" id="pha:PSHAa2472"/>
<feature type="transmembrane region" description="Helical" evidence="1">
    <location>
        <begin position="300"/>
        <end position="317"/>
    </location>
</feature>
<organism evidence="2 3">
    <name type="scientific">Pseudoalteromonas translucida (strain TAC 125)</name>
    <dbReference type="NCBI Taxonomy" id="326442"/>
    <lineage>
        <taxon>Bacteria</taxon>
        <taxon>Pseudomonadati</taxon>
        <taxon>Pseudomonadota</taxon>
        <taxon>Gammaproteobacteria</taxon>
        <taxon>Alteromonadales</taxon>
        <taxon>Pseudoalteromonadaceae</taxon>
        <taxon>Pseudoalteromonas</taxon>
    </lineage>
</organism>
<evidence type="ECO:0000313" key="2">
    <source>
        <dbReference type="EMBL" id="CAI87520.1"/>
    </source>
</evidence>
<feature type="transmembrane region" description="Helical" evidence="1">
    <location>
        <begin position="6"/>
        <end position="27"/>
    </location>
</feature>
<evidence type="ECO:0000256" key="1">
    <source>
        <dbReference type="SAM" id="Phobius"/>
    </source>
</evidence>
<dbReference type="eggNOG" id="ENOG5034134">
    <property type="taxonomic scope" value="Bacteria"/>
</dbReference>
<accession>Q3IFW2</accession>
<keyword evidence="1" id="KW-1133">Transmembrane helix</keyword>
<reference evidence="2 3" key="1">
    <citation type="journal article" date="2005" name="Genome Res.">
        <title>Coping with cold: the genome of the versatile marine Antarctica bacterium Pseudoalteromonas haloplanktis TAC125.</title>
        <authorList>
            <person name="Medigue C."/>
            <person name="Krin E."/>
            <person name="Pascal G."/>
            <person name="Barbe V."/>
            <person name="Bernsel A."/>
            <person name="Bertin P."/>
            <person name="Cheung F."/>
            <person name="Cruveiller S."/>
            <person name="Damico S."/>
            <person name="Duilio A."/>
            <person name="Fang G."/>
            <person name="Feller G."/>
            <person name="Mangenot S."/>
            <person name="Marino G."/>
            <person name="Nilsson J."/>
            <person name="Parilli E."/>
            <person name="Rocha E."/>
            <person name="Rouy Z."/>
            <person name="Sekowska A."/>
            <person name="Tutino M.L."/>
            <person name="Vallenet D."/>
            <person name="von Heijne G."/>
            <person name="Danchin A."/>
        </authorList>
    </citation>
    <scope>NUCLEOTIDE SEQUENCE [LARGE SCALE GENOMIC DNA]</scope>
    <source>
        <strain evidence="3">TAC 125</strain>
    </source>
</reference>
<dbReference type="EMBL" id="CR954246">
    <property type="protein sequence ID" value="CAI87520.1"/>
    <property type="molecule type" value="Genomic_DNA"/>
</dbReference>
<keyword evidence="3" id="KW-1185">Reference proteome</keyword>
<dbReference type="HOGENOM" id="CLU_081524_0_0_6"/>
<protein>
    <submittedName>
        <fullName evidence="2">Membrane protein</fullName>
    </submittedName>
</protein>
<name>Q3IFW2_PSET1</name>
<keyword evidence="1" id="KW-0472">Membrane</keyword>
<dbReference type="AlphaFoldDB" id="Q3IFW2"/>
<dbReference type="Proteomes" id="UP000006843">
    <property type="component" value="Chromosome I"/>
</dbReference>
<sequence>MPLVTFVVSIIGLTVALVALTVAIINVRRKSGVSVKGRVSISNSAYAEDDYVSNITIENCKDKAVIIFEIYLMVGRNYYIELESFSEPNILKAYESYVARYSPVEFYASGMKPVDLNDLIKDSKVKKRIVLSTSQGRYVVKDWIKKWDPVIEQLHGKMTLGIHPVRYDNKLGHYGLNIKYAVKLINEDGKNIIKPIRLIDIDRPRFDEFRLTKSALSSKDNLAEFINSKIDEGIAKFTLVEVIDIEAVRLESINNGYSFNRQTLQYYGWFEHVVNWRLKNLLAKLILRLTKVDKGTYKKVGNVVIAAILTMLIGGFFK</sequence>
<gene>
    <name evidence="2" type="ordered locus">PSHAa2472</name>
</gene>